<protein>
    <submittedName>
        <fullName evidence="6">DNA-binding response regulator</fullName>
    </submittedName>
</protein>
<dbReference type="InterPro" id="IPR039420">
    <property type="entry name" value="WalR-like"/>
</dbReference>
<dbReference type="AlphaFoldDB" id="A0A1V3KPC5"/>
<dbReference type="PROSITE" id="PS00622">
    <property type="entry name" value="HTH_LUXR_1"/>
    <property type="match status" value="1"/>
</dbReference>
<dbReference type="GO" id="GO:0000160">
    <property type="term" value="P:phosphorelay signal transduction system"/>
    <property type="evidence" value="ECO:0007669"/>
    <property type="project" value="InterPro"/>
</dbReference>
<evidence type="ECO:0000259" key="5">
    <source>
        <dbReference type="PROSITE" id="PS50110"/>
    </source>
</evidence>
<dbReference type="GO" id="GO:0003677">
    <property type="term" value="F:DNA binding"/>
    <property type="evidence" value="ECO:0007669"/>
    <property type="project" value="UniProtKB-KW"/>
</dbReference>
<dbReference type="CDD" id="cd17535">
    <property type="entry name" value="REC_NarL-like"/>
    <property type="match status" value="1"/>
</dbReference>
<accession>A0A1V3KPC5</accession>
<evidence type="ECO:0000256" key="2">
    <source>
        <dbReference type="ARBA" id="ARBA00023125"/>
    </source>
</evidence>
<dbReference type="InterPro" id="IPR000792">
    <property type="entry name" value="Tscrpt_reg_LuxR_C"/>
</dbReference>
<keyword evidence="1 3" id="KW-0597">Phosphoprotein</keyword>
<dbReference type="PANTHER" id="PTHR43214">
    <property type="entry name" value="TWO-COMPONENT RESPONSE REGULATOR"/>
    <property type="match status" value="1"/>
</dbReference>
<feature type="modified residue" description="4-aspartylphosphate" evidence="3">
    <location>
        <position position="58"/>
    </location>
</feature>
<gene>
    <name evidence="6" type="ORF">BKG96_03815</name>
</gene>
<dbReference type="GO" id="GO:0006355">
    <property type="term" value="P:regulation of DNA-templated transcription"/>
    <property type="evidence" value="ECO:0007669"/>
    <property type="project" value="InterPro"/>
</dbReference>
<proteinExistence type="predicted"/>
<dbReference type="InterPro" id="IPR011006">
    <property type="entry name" value="CheY-like_superfamily"/>
</dbReference>
<comment type="caution">
    <text evidence="6">The sequence shown here is derived from an EMBL/GenBank/DDBJ whole genome shotgun (WGS) entry which is preliminary data.</text>
</comment>
<dbReference type="Pfam" id="PF00196">
    <property type="entry name" value="GerE"/>
    <property type="match status" value="1"/>
</dbReference>
<dbReference type="CDD" id="cd06170">
    <property type="entry name" value="LuxR_C_like"/>
    <property type="match status" value="1"/>
</dbReference>
<sequence length="206" mass="22996">MTKVAIKVALIDDHIIVRSGFTQLLSLEEDIEIVGEFGSAKETRQNLPHIKADVCIIDISMPDESGLELLKDIPSGIHCIMLSVNDSEIMVKKALELGAKGYLSKRCSPDELVQAVRTVYAGGVYLMPELTVKLVTNRNHNPLRQLTKRELEICELLTQGFDAKEVGEKLGLSFKTIHAHRANIMSKLDVKNNVELANLYHQYSEL</sequence>
<dbReference type="Pfam" id="PF00072">
    <property type="entry name" value="Response_reg"/>
    <property type="match status" value="1"/>
</dbReference>
<dbReference type="Proteomes" id="UP000189114">
    <property type="component" value="Unassembled WGS sequence"/>
</dbReference>
<keyword evidence="2 6" id="KW-0238">DNA-binding</keyword>
<dbReference type="PROSITE" id="PS50043">
    <property type="entry name" value="HTH_LUXR_2"/>
    <property type="match status" value="1"/>
</dbReference>
<dbReference type="RefSeq" id="WP_077586430.1">
    <property type="nucleotide sequence ID" value="NZ_MLAE01000015.1"/>
</dbReference>
<evidence type="ECO:0000259" key="4">
    <source>
        <dbReference type="PROSITE" id="PS50043"/>
    </source>
</evidence>
<reference evidence="7" key="1">
    <citation type="submission" date="2016-10" db="EMBL/GenBank/DDBJ databases">
        <title>Rodentibacter gen. nov. and new species.</title>
        <authorList>
            <person name="Christensen H."/>
        </authorList>
    </citation>
    <scope>NUCLEOTIDE SEQUENCE [LARGE SCALE GENOMIC DNA]</scope>
    <source>
        <strain evidence="7">Ppn152</strain>
    </source>
</reference>
<evidence type="ECO:0000313" key="7">
    <source>
        <dbReference type="Proteomes" id="UP000189114"/>
    </source>
</evidence>
<feature type="domain" description="HTH luxR-type" evidence="4">
    <location>
        <begin position="139"/>
        <end position="204"/>
    </location>
</feature>
<dbReference type="PANTHER" id="PTHR43214:SF43">
    <property type="entry name" value="TWO-COMPONENT RESPONSE REGULATOR"/>
    <property type="match status" value="1"/>
</dbReference>
<dbReference type="SMART" id="SM00421">
    <property type="entry name" value="HTH_LUXR"/>
    <property type="match status" value="1"/>
</dbReference>
<dbReference type="PROSITE" id="PS50110">
    <property type="entry name" value="RESPONSE_REGULATORY"/>
    <property type="match status" value="1"/>
</dbReference>
<evidence type="ECO:0000256" key="3">
    <source>
        <dbReference type="PROSITE-ProRule" id="PRU00169"/>
    </source>
</evidence>
<feature type="domain" description="Response regulatory" evidence="5">
    <location>
        <begin position="7"/>
        <end position="120"/>
    </location>
</feature>
<dbReference type="PRINTS" id="PR00038">
    <property type="entry name" value="HTHLUXR"/>
</dbReference>
<dbReference type="InterPro" id="IPR016032">
    <property type="entry name" value="Sig_transdc_resp-reg_C-effctor"/>
</dbReference>
<dbReference type="InterPro" id="IPR001789">
    <property type="entry name" value="Sig_transdc_resp-reg_receiver"/>
</dbReference>
<dbReference type="Gene3D" id="3.40.50.2300">
    <property type="match status" value="1"/>
</dbReference>
<evidence type="ECO:0000313" key="6">
    <source>
        <dbReference type="EMBL" id="OOF79023.1"/>
    </source>
</evidence>
<organism evidence="6 7">
    <name type="scientific">Rodentibacter caecimuris</name>
    <dbReference type="NCBI Taxonomy" id="1796644"/>
    <lineage>
        <taxon>Bacteria</taxon>
        <taxon>Pseudomonadati</taxon>
        <taxon>Pseudomonadota</taxon>
        <taxon>Gammaproteobacteria</taxon>
        <taxon>Pasteurellales</taxon>
        <taxon>Pasteurellaceae</taxon>
        <taxon>Rodentibacter</taxon>
    </lineage>
</organism>
<dbReference type="SUPFAM" id="SSF46894">
    <property type="entry name" value="C-terminal effector domain of the bipartite response regulators"/>
    <property type="match status" value="1"/>
</dbReference>
<dbReference type="InterPro" id="IPR058245">
    <property type="entry name" value="NreC/VraR/RcsB-like_REC"/>
</dbReference>
<dbReference type="SMART" id="SM00448">
    <property type="entry name" value="REC"/>
    <property type="match status" value="1"/>
</dbReference>
<dbReference type="SUPFAM" id="SSF52172">
    <property type="entry name" value="CheY-like"/>
    <property type="match status" value="1"/>
</dbReference>
<evidence type="ECO:0000256" key="1">
    <source>
        <dbReference type="ARBA" id="ARBA00022553"/>
    </source>
</evidence>
<dbReference type="EMBL" id="MLAE01000015">
    <property type="protein sequence ID" value="OOF79023.1"/>
    <property type="molecule type" value="Genomic_DNA"/>
</dbReference>
<name>A0A1V3KPC5_9PAST</name>